<protein>
    <submittedName>
        <fullName evidence="2">Lactone biosynthesis protein</fullName>
    </submittedName>
</protein>
<feature type="domain" description="A-factor biosynthesis hotdog" evidence="1">
    <location>
        <begin position="205"/>
        <end position="315"/>
    </location>
</feature>
<dbReference type="Gene3D" id="3.10.129.10">
    <property type="entry name" value="Hotdog Thioesterase"/>
    <property type="match status" value="1"/>
</dbReference>
<dbReference type="NCBIfam" id="NF041195">
    <property type="entry name" value="ScbA_BarX_GamBu"/>
    <property type="match status" value="1"/>
</dbReference>
<sequence>MTLAEQERPEAAPAAAELAYQRSMDRVLVHRRAVMEVFVTDAVRLGDETFAVALQAPRAHSYYNDHTQRPALLDPLFLLEAARQAVTVVAHQWLDVSYDTSFLISDWTTEFTDLAALRARGDAPDELVIEVSARDLRRRGSRLLAATLECVFVVAGRRAGTSAIVAGYLSRDGYTAHREKSRGSIPPSSSDLPHTRLGATVQPALVGRERAENVVLTDVERPGGALTLTATLDVPVWHPAMYDHPLDHVPAMALMEAARQAAVLAAGDPAERHHARAFGATFRRFVELDSPVTVTVTPSGEARCTVDFLQDGESVCTAEIAVAPVPAGPDTDGGDGRAT</sequence>
<evidence type="ECO:0000259" key="1">
    <source>
        <dbReference type="Pfam" id="PF03756"/>
    </source>
</evidence>
<organism evidence="2 3">
    <name type="scientific">Streptomyces tuirus</name>
    <dbReference type="NCBI Taxonomy" id="68278"/>
    <lineage>
        <taxon>Bacteria</taxon>
        <taxon>Bacillati</taxon>
        <taxon>Actinomycetota</taxon>
        <taxon>Actinomycetes</taxon>
        <taxon>Kitasatosporales</taxon>
        <taxon>Streptomycetaceae</taxon>
        <taxon>Streptomyces</taxon>
    </lineage>
</organism>
<name>A0A7G1NJ63_9ACTN</name>
<reference evidence="2 3" key="1">
    <citation type="journal article" date="2014" name="Int. J. Syst. Evol. Microbiol.">
        <title>Complete genome sequence of Corynebacterium casei LMG S-19264T (=DSM 44701T), isolated from a smear-ripened cheese.</title>
        <authorList>
            <consortium name="US DOE Joint Genome Institute (JGI-PGF)"/>
            <person name="Walter F."/>
            <person name="Albersmeier A."/>
            <person name="Kalinowski J."/>
            <person name="Ruckert C."/>
        </authorList>
    </citation>
    <scope>NUCLEOTIDE SEQUENCE [LARGE SCALE GENOMIC DNA]</scope>
    <source>
        <strain evidence="2 3">JCM 4255</strain>
    </source>
</reference>
<dbReference type="SUPFAM" id="SSF54637">
    <property type="entry name" value="Thioesterase/thiol ester dehydrase-isomerase"/>
    <property type="match status" value="1"/>
</dbReference>
<dbReference type="Proteomes" id="UP000516373">
    <property type="component" value="Chromosome"/>
</dbReference>
<gene>
    <name evidence="2" type="primary">mmfL</name>
    <name evidence="2" type="ORF">GCM10017668_35390</name>
</gene>
<dbReference type="AlphaFoldDB" id="A0A7G1NJ63"/>
<dbReference type="InterPro" id="IPR047757">
    <property type="entry name" value="AfsA-like"/>
</dbReference>
<dbReference type="RefSeq" id="WP_190900852.1">
    <property type="nucleotide sequence ID" value="NZ_AP023439.1"/>
</dbReference>
<dbReference type="KEGG" id="stui:GCM10017668_35390"/>
<dbReference type="Pfam" id="PF03756">
    <property type="entry name" value="AfsA"/>
    <property type="match status" value="2"/>
</dbReference>
<dbReference type="GO" id="GO:0016740">
    <property type="term" value="F:transferase activity"/>
    <property type="evidence" value="ECO:0007669"/>
    <property type="project" value="InterPro"/>
</dbReference>
<evidence type="ECO:0000313" key="3">
    <source>
        <dbReference type="Proteomes" id="UP000516373"/>
    </source>
</evidence>
<dbReference type="InterPro" id="IPR029069">
    <property type="entry name" value="HotDog_dom_sf"/>
</dbReference>
<dbReference type="InterPro" id="IPR005509">
    <property type="entry name" value="AfsA_hotdog_dom"/>
</dbReference>
<feature type="domain" description="A-factor biosynthesis hotdog" evidence="1">
    <location>
        <begin position="28"/>
        <end position="162"/>
    </location>
</feature>
<accession>A0A7G1NJ63</accession>
<evidence type="ECO:0000313" key="2">
    <source>
        <dbReference type="EMBL" id="BCL21696.1"/>
    </source>
</evidence>
<proteinExistence type="predicted"/>
<dbReference type="EMBL" id="AP023439">
    <property type="protein sequence ID" value="BCL21696.1"/>
    <property type="molecule type" value="Genomic_DNA"/>
</dbReference>